<name>A0ABR3JHF6_9AGAR</name>
<accession>A0ABR3JHF6</accession>
<feature type="region of interest" description="Disordered" evidence="1">
    <location>
        <begin position="1"/>
        <end position="59"/>
    </location>
</feature>
<feature type="compositionally biased region" description="Low complexity" evidence="1">
    <location>
        <begin position="40"/>
        <end position="54"/>
    </location>
</feature>
<evidence type="ECO:0000313" key="3">
    <source>
        <dbReference type="Proteomes" id="UP001556367"/>
    </source>
</evidence>
<keyword evidence="3" id="KW-1185">Reference proteome</keyword>
<organism evidence="2 3">
    <name type="scientific">Hohenbuehelia grisea</name>
    <dbReference type="NCBI Taxonomy" id="104357"/>
    <lineage>
        <taxon>Eukaryota</taxon>
        <taxon>Fungi</taxon>
        <taxon>Dikarya</taxon>
        <taxon>Basidiomycota</taxon>
        <taxon>Agaricomycotina</taxon>
        <taxon>Agaricomycetes</taxon>
        <taxon>Agaricomycetidae</taxon>
        <taxon>Agaricales</taxon>
        <taxon>Pleurotineae</taxon>
        <taxon>Pleurotaceae</taxon>
        <taxon>Hohenbuehelia</taxon>
    </lineage>
</organism>
<gene>
    <name evidence="2" type="ORF">HGRIS_003977</name>
</gene>
<evidence type="ECO:0000313" key="2">
    <source>
        <dbReference type="EMBL" id="KAL0955059.1"/>
    </source>
</evidence>
<reference evidence="3" key="1">
    <citation type="submission" date="2024-06" db="EMBL/GenBank/DDBJ databases">
        <title>Multi-omics analyses provide insights into the biosynthesis of the anticancer antibiotic pleurotin in Hohenbuehelia grisea.</title>
        <authorList>
            <person name="Weaver J.A."/>
            <person name="Alberti F."/>
        </authorList>
    </citation>
    <scope>NUCLEOTIDE SEQUENCE [LARGE SCALE GENOMIC DNA]</scope>
    <source>
        <strain evidence="3">T-177</strain>
    </source>
</reference>
<feature type="compositionally biased region" description="Acidic residues" evidence="1">
    <location>
        <begin position="23"/>
        <end position="33"/>
    </location>
</feature>
<sequence>MKTAGLLNGTPDGNDADNVNGSDSEDSDDEEAEEAHNMPEEASLALPSSLSPAERQSVGQSNLIHQEIALRVAQIHEALQELRICKGNLKEPGTVDRVSDKGDPKICHC</sequence>
<dbReference type="EMBL" id="JASNQZ010000007">
    <property type="protein sequence ID" value="KAL0955059.1"/>
    <property type="molecule type" value="Genomic_DNA"/>
</dbReference>
<protein>
    <submittedName>
        <fullName evidence="2">Uncharacterized protein</fullName>
    </submittedName>
</protein>
<proteinExistence type="predicted"/>
<evidence type="ECO:0000256" key="1">
    <source>
        <dbReference type="SAM" id="MobiDB-lite"/>
    </source>
</evidence>
<dbReference type="Proteomes" id="UP001556367">
    <property type="component" value="Unassembled WGS sequence"/>
</dbReference>
<comment type="caution">
    <text evidence="2">The sequence shown here is derived from an EMBL/GenBank/DDBJ whole genome shotgun (WGS) entry which is preliminary data.</text>
</comment>